<sequence>MGKQLKRKCILSSSEDEDVPFSQALSQVQPLGSSFYVDSVLGKAFSKPFASSSINSHSFQSSSAPLFTSYKQASHEANKGLKGKGRSTRSTSGQTPGNMDTGLTNAEISRLEAINLAHSDFHNYFEFDRDFSKVDSKLCSLFTGLFSYFNNDCPKIINPTYCSFQDPCYQYFPLYLLCIQSQKEIAVVGGVDYLTGEIVFEKVRAGKRPSQDKAELIFNKIPHKVMEKWTHTASKGKGKRVELPSDSDIDDFESRKANSDSDAEFQTFISENHPKQLHTATKTSSVSITSEPAASSAMIDLTEDHSSSGADVFMALSPESNMPVTTPSTPTSTQAIPLPLVSGSFTIDKSLSNPWKSGQLTMMM</sequence>
<dbReference type="OrthoDB" id="2661881at2759"/>
<dbReference type="STRING" id="1036808.A0A0C3A4D8"/>
<protein>
    <submittedName>
        <fullName evidence="2">Uncharacterized protein</fullName>
    </submittedName>
</protein>
<dbReference type="AlphaFoldDB" id="A0A0C3A4D8"/>
<name>A0A0C3A4D8_9AGAM</name>
<evidence type="ECO:0000313" key="3">
    <source>
        <dbReference type="Proteomes" id="UP000053989"/>
    </source>
</evidence>
<reference evidence="2 3" key="1">
    <citation type="submission" date="2014-04" db="EMBL/GenBank/DDBJ databases">
        <authorList>
            <consortium name="DOE Joint Genome Institute"/>
            <person name="Kuo A."/>
            <person name="Kohler A."/>
            <person name="Nagy L.G."/>
            <person name="Floudas D."/>
            <person name="Copeland A."/>
            <person name="Barry K.W."/>
            <person name="Cichocki N."/>
            <person name="Veneault-Fourrey C."/>
            <person name="LaButti K."/>
            <person name="Lindquist E.A."/>
            <person name="Lipzen A."/>
            <person name="Lundell T."/>
            <person name="Morin E."/>
            <person name="Murat C."/>
            <person name="Sun H."/>
            <person name="Tunlid A."/>
            <person name="Henrissat B."/>
            <person name="Grigoriev I.V."/>
            <person name="Hibbett D.S."/>
            <person name="Martin F."/>
            <person name="Nordberg H.P."/>
            <person name="Cantor M.N."/>
            <person name="Hua S.X."/>
        </authorList>
    </citation>
    <scope>NUCLEOTIDE SEQUENCE [LARGE SCALE GENOMIC DNA]</scope>
    <source>
        <strain evidence="2 3">Foug A</strain>
    </source>
</reference>
<keyword evidence="3" id="KW-1185">Reference proteome</keyword>
<dbReference type="Proteomes" id="UP000053989">
    <property type="component" value="Unassembled WGS sequence"/>
</dbReference>
<gene>
    <name evidence="2" type="ORF">SCLCIDRAFT_7201</name>
</gene>
<dbReference type="InParanoid" id="A0A0C3A4D8"/>
<feature type="region of interest" description="Disordered" evidence="1">
    <location>
        <begin position="76"/>
        <end position="102"/>
    </location>
</feature>
<accession>A0A0C3A4D8</accession>
<reference evidence="3" key="2">
    <citation type="submission" date="2015-01" db="EMBL/GenBank/DDBJ databases">
        <title>Evolutionary Origins and Diversification of the Mycorrhizal Mutualists.</title>
        <authorList>
            <consortium name="DOE Joint Genome Institute"/>
            <consortium name="Mycorrhizal Genomics Consortium"/>
            <person name="Kohler A."/>
            <person name="Kuo A."/>
            <person name="Nagy L.G."/>
            <person name="Floudas D."/>
            <person name="Copeland A."/>
            <person name="Barry K.W."/>
            <person name="Cichocki N."/>
            <person name="Veneault-Fourrey C."/>
            <person name="LaButti K."/>
            <person name="Lindquist E.A."/>
            <person name="Lipzen A."/>
            <person name="Lundell T."/>
            <person name="Morin E."/>
            <person name="Murat C."/>
            <person name="Riley R."/>
            <person name="Ohm R."/>
            <person name="Sun H."/>
            <person name="Tunlid A."/>
            <person name="Henrissat B."/>
            <person name="Grigoriev I.V."/>
            <person name="Hibbett D.S."/>
            <person name="Martin F."/>
        </authorList>
    </citation>
    <scope>NUCLEOTIDE SEQUENCE [LARGE SCALE GENOMIC DNA]</scope>
    <source>
        <strain evidence="3">Foug A</strain>
    </source>
</reference>
<dbReference type="EMBL" id="KN822009">
    <property type="protein sequence ID" value="KIM68538.1"/>
    <property type="molecule type" value="Genomic_DNA"/>
</dbReference>
<evidence type="ECO:0000256" key="1">
    <source>
        <dbReference type="SAM" id="MobiDB-lite"/>
    </source>
</evidence>
<evidence type="ECO:0000313" key="2">
    <source>
        <dbReference type="EMBL" id="KIM68538.1"/>
    </source>
</evidence>
<proteinExistence type="predicted"/>
<dbReference type="HOGENOM" id="CLU_655720_0_0_1"/>
<feature type="region of interest" description="Disordered" evidence="1">
    <location>
        <begin position="231"/>
        <end position="257"/>
    </location>
</feature>
<organism evidence="2 3">
    <name type="scientific">Scleroderma citrinum Foug A</name>
    <dbReference type="NCBI Taxonomy" id="1036808"/>
    <lineage>
        <taxon>Eukaryota</taxon>
        <taxon>Fungi</taxon>
        <taxon>Dikarya</taxon>
        <taxon>Basidiomycota</taxon>
        <taxon>Agaricomycotina</taxon>
        <taxon>Agaricomycetes</taxon>
        <taxon>Agaricomycetidae</taxon>
        <taxon>Boletales</taxon>
        <taxon>Sclerodermatineae</taxon>
        <taxon>Sclerodermataceae</taxon>
        <taxon>Scleroderma</taxon>
    </lineage>
</organism>
<feature type="compositionally biased region" description="Polar residues" evidence="1">
    <location>
        <begin position="88"/>
        <end position="102"/>
    </location>
</feature>